<organism evidence="8 9">
    <name type="scientific">Sporichthya brevicatena</name>
    <dbReference type="NCBI Taxonomy" id="171442"/>
    <lineage>
        <taxon>Bacteria</taxon>
        <taxon>Bacillati</taxon>
        <taxon>Actinomycetota</taxon>
        <taxon>Actinomycetes</taxon>
        <taxon>Sporichthyales</taxon>
        <taxon>Sporichthyaceae</taxon>
        <taxon>Sporichthya</taxon>
    </lineage>
</organism>
<dbReference type="InterPro" id="IPR001663">
    <property type="entry name" value="Rng_hydr_dOase-A"/>
</dbReference>
<evidence type="ECO:0000313" key="9">
    <source>
        <dbReference type="Proteomes" id="UP001500957"/>
    </source>
</evidence>
<evidence type="ECO:0000256" key="3">
    <source>
        <dbReference type="ARBA" id="ARBA00022723"/>
    </source>
</evidence>
<comment type="cofactor">
    <cofactor evidence="1">
        <name>Fe cation</name>
        <dbReference type="ChEBI" id="CHEBI:24875"/>
    </cofactor>
</comment>
<dbReference type="GO" id="GO:0051213">
    <property type="term" value="F:dioxygenase activity"/>
    <property type="evidence" value="ECO:0007669"/>
    <property type="project" value="UniProtKB-KW"/>
</dbReference>
<evidence type="ECO:0000256" key="6">
    <source>
        <dbReference type="ARBA" id="ARBA00023014"/>
    </source>
</evidence>
<evidence type="ECO:0000256" key="1">
    <source>
        <dbReference type="ARBA" id="ARBA00001962"/>
    </source>
</evidence>
<name>A0ABN1G7W6_9ACTN</name>
<dbReference type="PROSITE" id="PS51296">
    <property type="entry name" value="RIESKE"/>
    <property type="match status" value="1"/>
</dbReference>
<keyword evidence="8" id="KW-0223">Dioxygenase</keyword>
<dbReference type="Proteomes" id="UP001500957">
    <property type="component" value="Unassembled WGS sequence"/>
</dbReference>
<keyword evidence="9" id="KW-1185">Reference proteome</keyword>
<dbReference type="Gene3D" id="3.90.380.10">
    <property type="entry name" value="Naphthalene 1,2-dioxygenase Alpha Subunit, Chain A, domain 1"/>
    <property type="match status" value="1"/>
</dbReference>
<dbReference type="InterPro" id="IPR015879">
    <property type="entry name" value="Ring_hydroxy_dOase_asu_C_dom"/>
</dbReference>
<proteinExistence type="predicted"/>
<dbReference type="InterPro" id="IPR017941">
    <property type="entry name" value="Rieske_2Fe-2S"/>
</dbReference>
<evidence type="ECO:0000313" key="8">
    <source>
        <dbReference type="EMBL" id="GAA0605896.1"/>
    </source>
</evidence>
<evidence type="ECO:0000256" key="5">
    <source>
        <dbReference type="ARBA" id="ARBA00023004"/>
    </source>
</evidence>
<evidence type="ECO:0000259" key="7">
    <source>
        <dbReference type="PROSITE" id="PS51296"/>
    </source>
</evidence>
<keyword evidence="2" id="KW-0001">2Fe-2S</keyword>
<evidence type="ECO:0000256" key="4">
    <source>
        <dbReference type="ARBA" id="ARBA00023002"/>
    </source>
</evidence>
<keyword evidence="3" id="KW-0479">Metal-binding</keyword>
<dbReference type="CDD" id="cd03469">
    <property type="entry name" value="Rieske_RO_Alpha_N"/>
    <property type="match status" value="1"/>
</dbReference>
<keyword evidence="6" id="KW-0411">Iron-sulfur</keyword>
<sequence length="391" mass="43396">MRVTLTYAAAMDRALEIDVTTQLLDLMASPSMAVGDEMTELPVAVYTDPDRFAREQQHLFAGLPLLAGLSGELPAPGDWKLFEPPGTSLLLVRGDDGVVRGFRNACRHRGAPVVEEPSGSNRSFTCPYHSWTYNRSGELVGVPQAETFPGLCRETRGLAAVSVTERAGTLWVLPTSQGEPFDLDTHLGPFDAELRRWNLGDLHYFDRRVHRIAANWKLAVDTFTEGYHIPNLHQNTINMFAANGLLLANSFGRHHRQAVAMRCLTDSTEGPTETWTGFDDGGIGFVYLIFPNTILLFFGDHAELFQVFPDGIDRSVTVQSLYSYDPIETEDQRIILETALDFFHEIVAMQDYRMAAGVQRLIASGANETYLLGQCEAITQSLHRDWAAATG</sequence>
<evidence type="ECO:0000256" key="2">
    <source>
        <dbReference type="ARBA" id="ARBA00022714"/>
    </source>
</evidence>
<dbReference type="EMBL" id="BAAAHE010000005">
    <property type="protein sequence ID" value="GAA0605896.1"/>
    <property type="molecule type" value="Genomic_DNA"/>
</dbReference>
<dbReference type="PANTHER" id="PTHR43756">
    <property type="entry name" value="CHOLINE MONOOXYGENASE, CHLOROPLASTIC"/>
    <property type="match status" value="1"/>
</dbReference>
<reference evidence="8 9" key="1">
    <citation type="journal article" date="2019" name="Int. J. Syst. Evol. Microbiol.">
        <title>The Global Catalogue of Microorganisms (GCM) 10K type strain sequencing project: providing services to taxonomists for standard genome sequencing and annotation.</title>
        <authorList>
            <consortium name="The Broad Institute Genomics Platform"/>
            <consortium name="The Broad Institute Genome Sequencing Center for Infectious Disease"/>
            <person name="Wu L."/>
            <person name="Ma J."/>
        </authorList>
    </citation>
    <scope>NUCLEOTIDE SEQUENCE [LARGE SCALE GENOMIC DNA]</scope>
    <source>
        <strain evidence="8 9">JCM 10671</strain>
    </source>
</reference>
<dbReference type="Gene3D" id="2.102.10.10">
    <property type="entry name" value="Rieske [2Fe-2S] iron-sulphur domain"/>
    <property type="match status" value="1"/>
</dbReference>
<dbReference type="InterPro" id="IPR036922">
    <property type="entry name" value="Rieske_2Fe-2S_sf"/>
</dbReference>
<comment type="caution">
    <text evidence="8">The sequence shown here is derived from an EMBL/GenBank/DDBJ whole genome shotgun (WGS) entry which is preliminary data.</text>
</comment>
<dbReference type="SUPFAM" id="SSF50022">
    <property type="entry name" value="ISP domain"/>
    <property type="match status" value="1"/>
</dbReference>
<feature type="domain" description="Rieske" evidence="7">
    <location>
        <begin position="66"/>
        <end position="172"/>
    </location>
</feature>
<dbReference type="PRINTS" id="PR00090">
    <property type="entry name" value="RNGDIOXGNASE"/>
</dbReference>
<dbReference type="PANTHER" id="PTHR43756:SF5">
    <property type="entry name" value="CHOLINE MONOOXYGENASE, CHLOROPLASTIC"/>
    <property type="match status" value="1"/>
</dbReference>
<dbReference type="SUPFAM" id="SSF55961">
    <property type="entry name" value="Bet v1-like"/>
    <property type="match status" value="1"/>
</dbReference>
<gene>
    <name evidence="8" type="ORF">GCM10009547_04750</name>
</gene>
<keyword evidence="4" id="KW-0560">Oxidoreductase</keyword>
<accession>A0ABN1G7W6</accession>
<dbReference type="Pfam" id="PF00848">
    <property type="entry name" value="Ring_hydroxyl_A"/>
    <property type="match status" value="1"/>
</dbReference>
<dbReference type="Pfam" id="PF00355">
    <property type="entry name" value="Rieske"/>
    <property type="match status" value="1"/>
</dbReference>
<protein>
    <submittedName>
        <fullName evidence="8">Aromatic ring-hydroxylating dioxygenase subunit alpha</fullName>
    </submittedName>
</protein>
<keyword evidence="5" id="KW-0408">Iron</keyword>